<evidence type="ECO:0000313" key="3">
    <source>
        <dbReference type="Proteomes" id="UP000594638"/>
    </source>
</evidence>
<sequence>YFGPPPERPPTSSDSFHASTPMTLPAATPISGHGIPHMLPCRPDIPAINWRPA</sequence>
<evidence type="ECO:0000313" key="2">
    <source>
        <dbReference type="EMBL" id="CAA2962625.1"/>
    </source>
</evidence>
<protein>
    <submittedName>
        <fullName evidence="2">Uncharacterized protein</fullName>
    </submittedName>
</protein>
<feature type="region of interest" description="Disordered" evidence="1">
    <location>
        <begin position="1"/>
        <end position="35"/>
    </location>
</feature>
<reference evidence="2 3" key="1">
    <citation type="submission" date="2019-12" db="EMBL/GenBank/DDBJ databases">
        <authorList>
            <person name="Alioto T."/>
            <person name="Alioto T."/>
            <person name="Gomez Garrido J."/>
        </authorList>
    </citation>
    <scope>NUCLEOTIDE SEQUENCE [LARGE SCALE GENOMIC DNA]</scope>
</reference>
<comment type="caution">
    <text evidence="2">The sequence shown here is derived from an EMBL/GenBank/DDBJ whole genome shotgun (WGS) entry which is preliminary data.</text>
</comment>
<dbReference type="EMBL" id="CACTIH010001189">
    <property type="protein sequence ID" value="CAA2962625.1"/>
    <property type="molecule type" value="Genomic_DNA"/>
</dbReference>
<dbReference type="AlphaFoldDB" id="A0A8S0QBY4"/>
<dbReference type="Proteomes" id="UP000594638">
    <property type="component" value="Unassembled WGS sequence"/>
</dbReference>
<organism evidence="2 3">
    <name type="scientific">Olea europaea subsp. europaea</name>
    <dbReference type="NCBI Taxonomy" id="158383"/>
    <lineage>
        <taxon>Eukaryota</taxon>
        <taxon>Viridiplantae</taxon>
        <taxon>Streptophyta</taxon>
        <taxon>Embryophyta</taxon>
        <taxon>Tracheophyta</taxon>
        <taxon>Spermatophyta</taxon>
        <taxon>Magnoliopsida</taxon>
        <taxon>eudicotyledons</taxon>
        <taxon>Gunneridae</taxon>
        <taxon>Pentapetalae</taxon>
        <taxon>asterids</taxon>
        <taxon>lamiids</taxon>
        <taxon>Lamiales</taxon>
        <taxon>Oleaceae</taxon>
        <taxon>Oleeae</taxon>
        <taxon>Olea</taxon>
    </lineage>
</organism>
<gene>
    <name evidence="2" type="ORF">OLEA9_A106217</name>
</gene>
<feature type="compositionally biased region" description="Polar residues" evidence="1">
    <location>
        <begin position="10"/>
        <end position="22"/>
    </location>
</feature>
<name>A0A8S0QBY4_OLEEU</name>
<keyword evidence="3" id="KW-1185">Reference proteome</keyword>
<dbReference type="Gramene" id="OE9A106217T1">
    <property type="protein sequence ID" value="OE9A106217C1"/>
    <property type="gene ID" value="OE9A106217"/>
</dbReference>
<proteinExistence type="predicted"/>
<feature type="non-terminal residue" evidence="2">
    <location>
        <position position="53"/>
    </location>
</feature>
<evidence type="ECO:0000256" key="1">
    <source>
        <dbReference type="SAM" id="MobiDB-lite"/>
    </source>
</evidence>
<accession>A0A8S0QBY4</accession>
<dbReference type="OrthoDB" id="62853at2759"/>